<dbReference type="RefSeq" id="WP_089245724.1">
    <property type="nucleotide sequence ID" value="NZ_FZOW01000005.1"/>
</dbReference>
<keyword evidence="2" id="KW-0813">Transport</keyword>
<dbReference type="InterPro" id="IPR003593">
    <property type="entry name" value="AAA+_ATPase"/>
</dbReference>
<gene>
    <name evidence="6" type="ORF">SAMN05421642_105114</name>
</gene>
<dbReference type="Pfam" id="PF08352">
    <property type="entry name" value="oligo_HPY"/>
    <property type="match status" value="1"/>
</dbReference>
<dbReference type="InterPro" id="IPR003439">
    <property type="entry name" value="ABC_transporter-like_ATP-bd"/>
</dbReference>
<evidence type="ECO:0000256" key="4">
    <source>
        <dbReference type="ARBA" id="ARBA00022840"/>
    </source>
</evidence>
<keyword evidence="3" id="KW-0547">Nucleotide-binding</keyword>
<feature type="domain" description="ABC transporter" evidence="5">
    <location>
        <begin position="22"/>
        <end position="271"/>
    </location>
</feature>
<evidence type="ECO:0000256" key="1">
    <source>
        <dbReference type="ARBA" id="ARBA00005417"/>
    </source>
</evidence>
<dbReference type="OrthoDB" id="8036461at2"/>
<keyword evidence="7" id="KW-1185">Reference proteome</keyword>
<dbReference type="PROSITE" id="PS00211">
    <property type="entry name" value="ABC_TRANSPORTER_1"/>
    <property type="match status" value="2"/>
</dbReference>
<accession>A0A239H754</accession>
<dbReference type="EMBL" id="FZOW01000005">
    <property type="protein sequence ID" value="SNS77001.1"/>
    <property type="molecule type" value="Genomic_DNA"/>
</dbReference>
<sequence>MTAVSEITRAPGSDEATPLLSVRDLSVSYSGDLASPTVSDVSFDVHAGTTVAIVGESGSGKSTVVNAVLNLLDDRVAVGGSAHFGGRDVLRVREREFRRIRGRRIGFVPQDPTASLDPVRRIDRQIFEAFRTSRLPEYSKSGDHHAQAVELLDAVGIVDPERALHSYPHQLSGGQLQRVLIGIAISQRPDLIIADEPTSALDVTIQKTILDLIDRLKAEHGLSVLLITHDLSLAAERSDTVVVLNGGRVEESGVSVEVLRDPHSEYARALIADIPSIEPDRFAEAKSRRPQSAASPALVVADVHKTFSNGRHRTEALKGVSFEIPEGRTHALVGESGSGKSTLARIVLRLEEPDTGHVLVAGQDISHLGQREIRAARRNLQLVYQNPFHSLDPTYSVGRLVSEPLVRYKVGTRAERRQRVIRVLDLVGLDQSYLSRGIAELSGGQRQRVAIARALSLSPKVLVLDEPTSALDVTVQAQILEVLVDLQVKLGVSYLFISHDLSVVRQLADTVTVLRHGVVQEQGETATVFTDPQTDYTARLVESIPNPAVHRTFHSSLSEKDSA</sequence>
<dbReference type="GO" id="GO:0005524">
    <property type="term" value="F:ATP binding"/>
    <property type="evidence" value="ECO:0007669"/>
    <property type="project" value="UniProtKB-KW"/>
</dbReference>
<dbReference type="InterPro" id="IPR013563">
    <property type="entry name" value="Oligopep_ABC_C"/>
</dbReference>
<dbReference type="InterPro" id="IPR027417">
    <property type="entry name" value="P-loop_NTPase"/>
</dbReference>
<dbReference type="PANTHER" id="PTHR43776:SF7">
    <property type="entry name" value="D,D-DIPEPTIDE TRANSPORT ATP-BINDING PROTEIN DDPF-RELATED"/>
    <property type="match status" value="1"/>
</dbReference>
<evidence type="ECO:0000313" key="6">
    <source>
        <dbReference type="EMBL" id="SNS77001.1"/>
    </source>
</evidence>
<proteinExistence type="inferred from homology"/>
<dbReference type="InterPro" id="IPR050319">
    <property type="entry name" value="ABC_transp_ATP-bind"/>
</dbReference>
<dbReference type="Pfam" id="PF00005">
    <property type="entry name" value="ABC_tran"/>
    <property type="match status" value="2"/>
</dbReference>
<name>A0A239H754_9NOCA</name>
<organism evidence="6 7">
    <name type="scientific">Rhodococcoides kyotonense</name>
    <dbReference type="NCBI Taxonomy" id="398843"/>
    <lineage>
        <taxon>Bacteria</taxon>
        <taxon>Bacillati</taxon>
        <taxon>Actinomycetota</taxon>
        <taxon>Actinomycetes</taxon>
        <taxon>Mycobacteriales</taxon>
        <taxon>Nocardiaceae</taxon>
        <taxon>Rhodococcoides</taxon>
    </lineage>
</organism>
<comment type="similarity">
    <text evidence="1">Belongs to the ABC transporter superfamily.</text>
</comment>
<reference evidence="7" key="1">
    <citation type="submission" date="2017-06" db="EMBL/GenBank/DDBJ databases">
        <authorList>
            <person name="Varghese N."/>
            <person name="Submissions S."/>
        </authorList>
    </citation>
    <scope>NUCLEOTIDE SEQUENCE [LARGE SCALE GENOMIC DNA]</scope>
    <source>
        <strain evidence="7">JCM 23211</strain>
    </source>
</reference>
<dbReference type="GO" id="GO:0015833">
    <property type="term" value="P:peptide transport"/>
    <property type="evidence" value="ECO:0007669"/>
    <property type="project" value="InterPro"/>
</dbReference>
<evidence type="ECO:0000259" key="5">
    <source>
        <dbReference type="PROSITE" id="PS50893"/>
    </source>
</evidence>
<dbReference type="SMART" id="SM00382">
    <property type="entry name" value="AAA"/>
    <property type="match status" value="2"/>
</dbReference>
<dbReference type="GO" id="GO:0055085">
    <property type="term" value="P:transmembrane transport"/>
    <property type="evidence" value="ECO:0007669"/>
    <property type="project" value="UniProtKB-ARBA"/>
</dbReference>
<evidence type="ECO:0000313" key="7">
    <source>
        <dbReference type="Proteomes" id="UP000198327"/>
    </source>
</evidence>
<dbReference type="PANTHER" id="PTHR43776">
    <property type="entry name" value="TRANSPORT ATP-BINDING PROTEIN"/>
    <property type="match status" value="1"/>
</dbReference>
<evidence type="ECO:0000256" key="2">
    <source>
        <dbReference type="ARBA" id="ARBA00022448"/>
    </source>
</evidence>
<dbReference type="AlphaFoldDB" id="A0A239H754"/>
<dbReference type="InterPro" id="IPR017871">
    <property type="entry name" value="ABC_transporter-like_CS"/>
</dbReference>
<feature type="domain" description="ABC transporter" evidence="5">
    <location>
        <begin position="298"/>
        <end position="541"/>
    </location>
</feature>
<protein>
    <submittedName>
        <fullName evidence="6">Peptide/nickel transport system ATP-binding protein</fullName>
    </submittedName>
</protein>
<keyword evidence="4 6" id="KW-0067">ATP-binding</keyword>
<dbReference type="GO" id="GO:0016887">
    <property type="term" value="F:ATP hydrolysis activity"/>
    <property type="evidence" value="ECO:0007669"/>
    <property type="project" value="InterPro"/>
</dbReference>
<dbReference type="NCBIfam" id="NF008453">
    <property type="entry name" value="PRK11308.1"/>
    <property type="match status" value="2"/>
</dbReference>
<dbReference type="SUPFAM" id="SSF52540">
    <property type="entry name" value="P-loop containing nucleoside triphosphate hydrolases"/>
    <property type="match status" value="2"/>
</dbReference>
<dbReference type="PROSITE" id="PS50893">
    <property type="entry name" value="ABC_TRANSPORTER_2"/>
    <property type="match status" value="2"/>
</dbReference>
<evidence type="ECO:0000256" key="3">
    <source>
        <dbReference type="ARBA" id="ARBA00022741"/>
    </source>
</evidence>
<dbReference type="Proteomes" id="UP000198327">
    <property type="component" value="Unassembled WGS sequence"/>
</dbReference>
<dbReference type="CDD" id="cd03257">
    <property type="entry name" value="ABC_NikE_OppD_transporters"/>
    <property type="match status" value="2"/>
</dbReference>
<dbReference type="Gene3D" id="3.40.50.300">
    <property type="entry name" value="P-loop containing nucleotide triphosphate hydrolases"/>
    <property type="match status" value="2"/>
</dbReference>